<keyword evidence="2" id="KW-1185">Reference proteome</keyword>
<accession>A0ABQ1UNU7</accession>
<evidence type="ECO:0000313" key="2">
    <source>
        <dbReference type="Proteomes" id="UP000632454"/>
    </source>
</evidence>
<name>A0ABQ1UNU7_9NOCA</name>
<protein>
    <submittedName>
        <fullName evidence="1">Uncharacterized protein</fullName>
    </submittedName>
</protein>
<dbReference type="Gene3D" id="3.40.710.10">
    <property type="entry name" value="DD-peptidase/beta-lactamase superfamily"/>
    <property type="match status" value="1"/>
</dbReference>
<dbReference type="EMBL" id="BMCS01000001">
    <property type="protein sequence ID" value="GGF23577.1"/>
    <property type="molecule type" value="Genomic_DNA"/>
</dbReference>
<gene>
    <name evidence="1" type="ORF">GCM10007298_19400</name>
</gene>
<dbReference type="InterPro" id="IPR012338">
    <property type="entry name" value="Beta-lactam/transpept-like"/>
</dbReference>
<reference evidence="2" key="1">
    <citation type="journal article" date="2019" name="Int. J. Syst. Evol. Microbiol.">
        <title>The Global Catalogue of Microorganisms (GCM) 10K type strain sequencing project: providing services to taxonomists for standard genome sequencing and annotation.</title>
        <authorList>
            <consortium name="The Broad Institute Genomics Platform"/>
            <consortium name="The Broad Institute Genome Sequencing Center for Infectious Disease"/>
            <person name="Wu L."/>
            <person name="Ma J."/>
        </authorList>
    </citation>
    <scope>NUCLEOTIDE SEQUENCE [LARGE SCALE GENOMIC DNA]</scope>
    <source>
        <strain evidence="2">CCM 7855</strain>
    </source>
</reference>
<dbReference type="Proteomes" id="UP000632454">
    <property type="component" value="Unassembled WGS sequence"/>
</dbReference>
<sequence length="182" mass="19054">MDGTDLTPTVEAAISNSDNASAEDLWASLGSAKSAARQVQAVLAETGDYDTIVQSGRVRAGFTPFGQTRWSLRDQARFAWRLPCLPDASPVVAAMRSITASQKWGLASLDQSASKGGWGPDTNGSYLVRQFGIVKGVRGTTGVALVAAPKDGTFASGVNAIEALATWVATHQAQLPQATCEQ</sequence>
<proteinExistence type="predicted"/>
<evidence type="ECO:0000313" key="1">
    <source>
        <dbReference type="EMBL" id="GGF23577.1"/>
    </source>
</evidence>
<comment type="caution">
    <text evidence="1">The sequence shown here is derived from an EMBL/GenBank/DDBJ whole genome shotgun (WGS) entry which is preliminary data.</text>
</comment>
<organism evidence="1 2">
    <name type="scientific">Williamsia phyllosphaerae</name>
    <dbReference type="NCBI Taxonomy" id="885042"/>
    <lineage>
        <taxon>Bacteria</taxon>
        <taxon>Bacillati</taxon>
        <taxon>Actinomycetota</taxon>
        <taxon>Actinomycetes</taxon>
        <taxon>Mycobacteriales</taxon>
        <taxon>Nocardiaceae</taxon>
        <taxon>Williamsia</taxon>
    </lineage>
</organism>